<dbReference type="GO" id="GO:0006400">
    <property type="term" value="P:tRNA modification"/>
    <property type="evidence" value="ECO:0007669"/>
    <property type="project" value="UniProtKB-UniRule"/>
</dbReference>
<dbReference type="Pfam" id="PF05636">
    <property type="entry name" value="HIGH_NTase1"/>
    <property type="match status" value="1"/>
</dbReference>
<comment type="function">
    <text evidence="3">Catalyzes the formation of N(4)-acetylcytidine (ac(4)C) at the wobble position of elongator tRNA(Met), using acetate and ATP as substrates. First activates an acetate ion to form acetyladenylate (Ac-AMP) and then transfers the acetyl group to tRNA to form ac(4)C34.</text>
</comment>
<keyword evidence="3" id="KW-0820">tRNA-binding</keyword>
<keyword evidence="3" id="KW-0547">Nucleotide-binding</keyword>
<dbReference type="SUPFAM" id="SSF52374">
    <property type="entry name" value="Nucleotidylyl transferase"/>
    <property type="match status" value="1"/>
</dbReference>
<dbReference type="InterPro" id="IPR014729">
    <property type="entry name" value="Rossmann-like_a/b/a_fold"/>
</dbReference>
<dbReference type="InterPro" id="IPR008513">
    <property type="entry name" value="tRNA(Met)_cyd_acetate_ligase"/>
</dbReference>
<evidence type="ECO:0000256" key="1">
    <source>
        <dbReference type="ARBA" id="ARBA00022598"/>
    </source>
</evidence>
<gene>
    <name evidence="3" type="primary">tmcAL</name>
    <name evidence="4" type="ORF">SAMN05216352_103269</name>
</gene>
<keyword evidence="1 3" id="KW-0436">Ligase</keyword>
<dbReference type="GO" id="GO:0016879">
    <property type="term" value="F:ligase activity, forming carbon-nitrogen bonds"/>
    <property type="evidence" value="ECO:0007669"/>
    <property type="project" value="UniProtKB-UniRule"/>
</dbReference>
<accession>A0A1G8G874</accession>
<feature type="binding site" evidence="3">
    <location>
        <begin position="7"/>
        <end position="20"/>
    </location>
    <ligand>
        <name>ATP</name>
        <dbReference type="ChEBI" id="CHEBI:30616"/>
    </ligand>
</feature>
<dbReference type="GO" id="GO:0005524">
    <property type="term" value="F:ATP binding"/>
    <property type="evidence" value="ECO:0007669"/>
    <property type="project" value="UniProtKB-KW"/>
</dbReference>
<evidence type="ECO:0000313" key="5">
    <source>
        <dbReference type="Proteomes" id="UP000199017"/>
    </source>
</evidence>
<reference evidence="4 5" key="1">
    <citation type="submission" date="2016-10" db="EMBL/GenBank/DDBJ databases">
        <authorList>
            <person name="de Groot N.N."/>
        </authorList>
    </citation>
    <scope>NUCLEOTIDE SEQUENCE [LARGE SCALE GENOMIC DNA]</scope>
    <source>
        <strain evidence="5">P4B,CCM 7963,CECT 7998,DSM 25260,IBRC-M 10614,KCTC 13821</strain>
    </source>
</reference>
<dbReference type="GO" id="GO:0005737">
    <property type="term" value="C:cytoplasm"/>
    <property type="evidence" value="ECO:0007669"/>
    <property type="project" value="UniProtKB-SubCell"/>
</dbReference>
<comment type="caution">
    <text evidence="3">Lacks conserved residue(s) required for the propagation of feature annotation.</text>
</comment>
<proteinExistence type="inferred from homology"/>
<dbReference type="PANTHER" id="PTHR37825:SF1">
    <property type="entry name" value="TRNA(MET) CYTIDINE ACETATE LIGASE"/>
    <property type="match status" value="1"/>
</dbReference>
<keyword evidence="3" id="KW-0067">ATP-binding</keyword>
<dbReference type="GO" id="GO:0016740">
    <property type="term" value="F:transferase activity"/>
    <property type="evidence" value="ECO:0007669"/>
    <property type="project" value="UniProtKB-KW"/>
</dbReference>
<name>A0A1G8G874_9BACI</name>
<keyword evidence="3" id="KW-0963">Cytoplasm</keyword>
<feature type="binding site" evidence="3">
    <location>
        <position position="187"/>
    </location>
    <ligand>
        <name>ATP</name>
        <dbReference type="ChEBI" id="CHEBI:30616"/>
    </ligand>
</feature>
<keyword evidence="3" id="KW-0694">RNA-binding</keyword>
<dbReference type="PANTHER" id="PTHR37825">
    <property type="entry name" value="TRNA(MET) CYTIDINE ACETATE LIGASE"/>
    <property type="match status" value="1"/>
</dbReference>
<protein>
    <recommendedName>
        <fullName evidence="3">tRNA(Met) cytidine acetate ligase</fullName>
        <ecNumber evidence="3">6.3.4.-</ecNumber>
    </recommendedName>
</protein>
<dbReference type="Proteomes" id="UP000199017">
    <property type="component" value="Unassembled WGS sequence"/>
</dbReference>
<comment type="subcellular location">
    <subcellularLocation>
        <location evidence="3">Cytoplasm</location>
    </subcellularLocation>
</comment>
<feature type="binding site" evidence="3">
    <location>
        <position position="162"/>
    </location>
    <ligand>
        <name>ATP</name>
        <dbReference type="ChEBI" id="CHEBI:30616"/>
    </ligand>
</feature>
<comment type="catalytic activity">
    <reaction evidence="3">
        <text>cytidine(34) in elongator tRNA(Met) + acetate + ATP = N(4)-acetylcytidine(34) in elongator tRNA(Met) + AMP + diphosphate</text>
        <dbReference type="Rhea" id="RHEA:58144"/>
        <dbReference type="Rhea" id="RHEA-COMP:10693"/>
        <dbReference type="Rhea" id="RHEA-COMP:10694"/>
        <dbReference type="ChEBI" id="CHEBI:30089"/>
        <dbReference type="ChEBI" id="CHEBI:30616"/>
        <dbReference type="ChEBI" id="CHEBI:33019"/>
        <dbReference type="ChEBI" id="CHEBI:74900"/>
        <dbReference type="ChEBI" id="CHEBI:82748"/>
        <dbReference type="ChEBI" id="CHEBI:456215"/>
    </reaction>
</comment>
<keyword evidence="5" id="KW-1185">Reference proteome</keyword>
<keyword evidence="2 3" id="KW-0819">tRNA processing</keyword>
<dbReference type="GO" id="GO:0000049">
    <property type="term" value="F:tRNA binding"/>
    <property type="evidence" value="ECO:0007669"/>
    <property type="project" value="UniProtKB-KW"/>
</dbReference>
<evidence type="ECO:0000256" key="2">
    <source>
        <dbReference type="ARBA" id="ARBA00022694"/>
    </source>
</evidence>
<sequence>MKALGLIVEYNPFHNGHAYHLQASKEKTKADVVICVMSGYFLQRGEPALMPRRERTLMALQGGADLVVELPYIFSSQHASWFAKGAVSVLHHLDADVLCFGSEHGDIQPFLDVLAFLQTNDKIYNQYIKEFIYEGYSYPKAVSLAFLKLEPEKDWPDLTQPNNILGYHYIQAVHDLKSSIKPETIRRTKAGYHDQHISEKSIASATSIRRSLIDQGEKPGDIGHTIPVPTRILMETYLKKQASFFDWEQYFPLLQAKTLTLSPSYLEQIYEAEEGLEHRFQSFIKTHDSFQSFMSALKTKRYTWTRLQRLAVQTLTGTTKTEANEALLTSQADHIRILGMNKTGQSYLNRIKKHVDIPLITNLPKQKTPQQKLDERAALAYYSPLPPNKRNTKWKEEYQLPPVFFS</sequence>
<dbReference type="EC" id="6.3.4.-" evidence="3"/>
<dbReference type="RefSeq" id="WP_091582803.1">
    <property type="nucleotide sequence ID" value="NZ_FNDU01000003.1"/>
</dbReference>
<comment type="similarity">
    <text evidence="3">Belongs to the TmcAL family.</text>
</comment>
<organism evidence="4 5">
    <name type="scientific">Alteribacillus bidgolensis</name>
    <dbReference type="NCBI Taxonomy" id="930129"/>
    <lineage>
        <taxon>Bacteria</taxon>
        <taxon>Bacillati</taxon>
        <taxon>Bacillota</taxon>
        <taxon>Bacilli</taxon>
        <taxon>Bacillales</taxon>
        <taxon>Bacillaceae</taxon>
        <taxon>Alteribacillus</taxon>
    </lineage>
</organism>
<dbReference type="AlphaFoldDB" id="A0A1G8G874"/>
<dbReference type="HAMAP" id="MF_01539">
    <property type="entry name" value="TmcAL"/>
    <property type="match status" value="1"/>
</dbReference>
<evidence type="ECO:0000256" key="3">
    <source>
        <dbReference type="HAMAP-Rule" id="MF_01539"/>
    </source>
</evidence>
<dbReference type="NCBIfam" id="NF010191">
    <property type="entry name" value="PRK13670.1"/>
    <property type="match status" value="1"/>
</dbReference>
<dbReference type="OrthoDB" id="9769796at2"/>
<dbReference type="STRING" id="930129.SAMN05216352_103269"/>
<dbReference type="Gene3D" id="3.40.50.620">
    <property type="entry name" value="HUPs"/>
    <property type="match status" value="1"/>
</dbReference>
<evidence type="ECO:0000313" key="4">
    <source>
        <dbReference type="EMBL" id="SDH90597.1"/>
    </source>
</evidence>
<keyword evidence="4" id="KW-0808">Transferase</keyword>
<dbReference type="EMBL" id="FNDU01000003">
    <property type="protein sequence ID" value="SDH90597.1"/>
    <property type="molecule type" value="Genomic_DNA"/>
</dbReference>
<feature type="binding site" evidence="3">
    <location>
        <position position="101"/>
    </location>
    <ligand>
        <name>ATP</name>
        <dbReference type="ChEBI" id="CHEBI:30616"/>
    </ligand>
</feature>